<sequence length="69" mass="7887">MGRKDSRSRSGNAKRGPHLTLDRLPQVEESAKEPYPLVFNPKYLKIHLSPEHSHQSIKHVTVTGFCHKN</sequence>
<dbReference type="EMBL" id="CM000128">
    <property type="protein sequence ID" value="EEC75768.1"/>
    <property type="molecule type" value="Genomic_DNA"/>
</dbReference>
<proteinExistence type="predicted"/>
<evidence type="ECO:0000256" key="1">
    <source>
        <dbReference type="SAM" id="MobiDB-lite"/>
    </source>
</evidence>
<reference evidence="2 3" key="1">
    <citation type="journal article" date="2005" name="PLoS Biol.">
        <title>The genomes of Oryza sativa: a history of duplications.</title>
        <authorList>
            <person name="Yu J."/>
            <person name="Wang J."/>
            <person name="Lin W."/>
            <person name="Li S."/>
            <person name="Li H."/>
            <person name="Zhou J."/>
            <person name="Ni P."/>
            <person name="Dong W."/>
            <person name="Hu S."/>
            <person name="Zeng C."/>
            <person name="Zhang J."/>
            <person name="Zhang Y."/>
            <person name="Li R."/>
            <person name="Xu Z."/>
            <person name="Li S."/>
            <person name="Li X."/>
            <person name="Zheng H."/>
            <person name="Cong L."/>
            <person name="Lin L."/>
            <person name="Yin J."/>
            <person name="Geng J."/>
            <person name="Li G."/>
            <person name="Shi J."/>
            <person name="Liu J."/>
            <person name="Lv H."/>
            <person name="Li J."/>
            <person name="Wang J."/>
            <person name="Deng Y."/>
            <person name="Ran L."/>
            <person name="Shi X."/>
            <person name="Wang X."/>
            <person name="Wu Q."/>
            <person name="Li C."/>
            <person name="Ren X."/>
            <person name="Wang J."/>
            <person name="Wang X."/>
            <person name="Li D."/>
            <person name="Liu D."/>
            <person name="Zhang X."/>
            <person name="Ji Z."/>
            <person name="Zhao W."/>
            <person name="Sun Y."/>
            <person name="Zhang Z."/>
            <person name="Bao J."/>
            <person name="Han Y."/>
            <person name="Dong L."/>
            <person name="Ji J."/>
            <person name="Chen P."/>
            <person name="Wu S."/>
            <person name="Liu J."/>
            <person name="Xiao Y."/>
            <person name="Bu D."/>
            <person name="Tan J."/>
            <person name="Yang L."/>
            <person name="Ye C."/>
            <person name="Zhang J."/>
            <person name="Xu J."/>
            <person name="Zhou Y."/>
            <person name="Yu Y."/>
            <person name="Zhang B."/>
            <person name="Zhuang S."/>
            <person name="Wei H."/>
            <person name="Liu B."/>
            <person name="Lei M."/>
            <person name="Yu H."/>
            <person name="Li Y."/>
            <person name="Xu H."/>
            <person name="Wei S."/>
            <person name="He X."/>
            <person name="Fang L."/>
            <person name="Zhang Z."/>
            <person name="Zhang Y."/>
            <person name="Huang X."/>
            <person name="Su Z."/>
            <person name="Tong W."/>
            <person name="Li J."/>
            <person name="Tong Z."/>
            <person name="Li S."/>
            <person name="Ye J."/>
            <person name="Wang L."/>
            <person name="Fang L."/>
            <person name="Lei T."/>
            <person name="Chen C."/>
            <person name="Chen H."/>
            <person name="Xu Z."/>
            <person name="Li H."/>
            <person name="Huang H."/>
            <person name="Zhang F."/>
            <person name="Xu H."/>
            <person name="Li N."/>
            <person name="Zhao C."/>
            <person name="Li S."/>
            <person name="Dong L."/>
            <person name="Huang Y."/>
            <person name="Li L."/>
            <person name="Xi Y."/>
            <person name="Qi Q."/>
            <person name="Li W."/>
            <person name="Zhang B."/>
            <person name="Hu W."/>
            <person name="Zhang Y."/>
            <person name="Tian X."/>
            <person name="Jiao Y."/>
            <person name="Liang X."/>
            <person name="Jin J."/>
            <person name="Gao L."/>
            <person name="Zheng W."/>
            <person name="Hao B."/>
            <person name="Liu S."/>
            <person name="Wang W."/>
            <person name="Yuan L."/>
            <person name="Cao M."/>
            <person name="McDermott J."/>
            <person name="Samudrala R."/>
            <person name="Wang J."/>
            <person name="Wong G.K."/>
            <person name="Yang H."/>
        </authorList>
    </citation>
    <scope>NUCLEOTIDE SEQUENCE [LARGE SCALE GENOMIC DNA]</scope>
    <source>
        <strain evidence="3">cv. 93-11</strain>
    </source>
</reference>
<dbReference type="AlphaFoldDB" id="B8AMM4"/>
<keyword evidence="3" id="KW-1185">Reference proteome</keyword>
<gene>
    <name evidence="2" type="ORF">OsI_12673</name>
</gene>
<dbReference type="STRING" id="39946.B8AMM4"/>
<protein>
    <submittedName>
        <fullName evidence="2">Uncharacterized protein</fullName>
    </submittedName>
</protein>
<dbReference type="HOGENOM" id="CLU_2780359_0_0_1"/>
<accession>B8AMM4</accession>
<dbReference type="Proteomes" id="UP000007015">
    <property type="component" value="Chromosome 3"/>
</dbReference>
<evidence type="ECO:0000313" key="2">
    <source>
        <dbReference type="EMBL" id="EEC75768.1"/>
    </source>
</evidence>
<name>B8AMM4_ORYSI</name>
<evidence type="ECO:0000313" key="3">
    <source>
        <dbReference type="Proteomes" id="UP000007015"/>
    </source>
</evidence>
<organism evidence="2 3">
    <name type="scientific">Oryza sativa subsp. indica</name>
    <name type="common">Rice</name>
    <dbReference type="NCBI Taxonomy" id="39946"/>
    <lineage>
        <taxon>Eukaryota</taxon>
        <taxon>Viridiplantae</taxon>
        <taxon>Streptophyta</taxon>
        <taxon>Embryophyta</taxon>
        <taxon>Tracheophyta</taxon>
        <taxon>Spermatophyta</taxon>
        <taxon>Magnoliopsida</taxon>
        <taxon>Liliopsida</taxon>
        <taxon>Poales</taxon>
        <taxon>Poaceae</taxon>
        <taxon>BOP clade</taxon>
        <taxon>Oryzoideae</taxon>
        <taxon>Oryzeae</taxon>
        <taxon>Oryzinae</taxon>
        <taxon>Oryza</taxon>
        <taxon>Oryza sativa</taxon>
    </lineage>
</organism>
<dbReference type="Gramene" id="BGIOSGA010217-TA">
    <property type="protein sequence ID" value="BGIOSGA010217-PA"/>
    <property type="gene ID" value="BGIOSGA010217"/>
</dbReference>
<feature type="region of interest" description="Disordered" evidence="1">
    <location>
        <begin position="1"/>
        <end position="27"/>
    </location>
</feature>